<dbReference type="InterPro" id="IPR029058">
    <property type="entry name" value="AB_hydrolase_fold"/>
</dbReference>
<dbReference type="GO" id="GO:0016020">
    <property type="term" value="C:membrane"/>
    <property type="evidence" value="ECO:0007669"/>
    <property type="project" value="TreeGrafter"/>
</dbReference>
<reference evidence="4 5" key="1">
    <citation type="submission" date="2016-10" db="EMBL/GenBank/DDBJ databases">
        <authorList>
            <person name="de Groot N.N."/>
        </authorList>
    </citation>
    <scope>NUCLEOTIDE SEQUENCE [LARGE SCALE GENOMIC DNA]</scope>
    <source>
        <strain evidence="4 5">DSM 16981</strain>
    </source>
</reference>
<dbReference type="PANTHER" id="PTHR43798">
    <property type="entry name" value="MONOACYLGLYCEROL LIPASE"/>
    <property type="match status" value="1"/>
</dbReference>
<dbReference type="PANTHER" id="PTHR43798:SF31">
    <property type="entry name" value="AB HYDROLASE SUPERFAMILY PROTEIN YCLE"/>
    <property type="match status" value="1"/>
</dbReference>
<keyword evidence="5" id="KW-1185">Reference proteome</keyword>
<sequence length="157" mass="17965">MPFLNLPKWRMYYQEYGTGPNAIVAVHGNLASSLWWKFLLPHIPKQYRFIAMDLRGCGKSTHTSSGYEILQFVDDIKILTEKLELKQFHLLGHSMGGQISLAYAGVYAKQIQSLTLVDSVPADGLRLTEEGRQNFKELQKKQYSFKKSCRKLLPLLS</sequence>
<dbReference type="AlphaFoldDB" id="A0A1G9V7V7"/>
<dbReference type="Proteomes" id="UP000199309">
    <property type="component" value="Unassembled WGS sequence"/>
</dbReference>
<dbReference type="EMBL" id="FNHQ01000011">
    <property type="protein sequence ID" value="SDM68298.1"/>
    <property type="molecule type" value="Genomic_DNA"/>
</dbReference>
<dbReference type="InterPro" id="IPR002410">
    <property type="entry name" value="Peptidase_S33"/>
</dbReference>
<name>A0A1G9V7V7_9FIRM</name>
<organism evidence="4 5">
    <name type="scientific">Megasphaera paucivorans</name>
    <dbReference type="NCBI Taxonomy" id="349095"/>
    <lineage>
        <taxon>Bacteria</taxon>
        <taxon>Bacillati</taxon>
        <taxon>Bacillota</taxon>
        <taxon>Negativicutes</taxon>
        <taxon>Veillonellales</taxon>
        <taxon>Veillonellaceae</taxon>
        <taxon>Megasphaera</taxon>
    </lineage>
</organism>
<dbReference type="Pfam" id="PF00561">
    <property type="entry name" value="Abhydrolase_1"/>
    <property type="match status" value="1"/>
</dbReference>
<dbReference type="STRING" id="349095.SAMN05660299_01361"/>
<feature type="domain" description="AB hydrolase-1" evidence="3">
    <location>
        <begin position="22"/>
        <end position="143"/>
    </location>
</feature>
<gene>
    <name evidence="4" type="ORF">SAMN05660299_01361</name>
</gene>
<evidence type="ECO:0000313" key="5">
    <source>
        <dbReference type="Proteomes" id="UP000199309"/>
    </source>
</evidence>
<evidence type="ECO:0000256" key="1">
    <source>
        <dbReference type="ARBA" id="ARBA00010088"/>
    </source>
</evidence>
<dbReference type="InterPro" id="IPR000073">
    <property type="entry name" value="AB_hydrolase_1"/>
</dbReference>
<dbReference type="PRINTS" id="PR00793">
    <property type="entry name" value="PROAMNOPTASE"/>
</dbReference>
<keyword evidence="2 4" id="KW-0378">Hydrolase</keyword>
<evidence type="ECO:0000259" key="3">
    <source>
        <dbReference type="Pfam" id="PF00561"/>
    </source>
</evidence>
<protein>
    <submittedName>
        <fullName evidence="4">Alpha/beta hydrolase fold</fullName>
    </submittedName>
</protein>
<dbReference type="GO" id="GO:0006508">
    <property type="term" value="P:proteolysis"/>
    <property type="evidence" value="ECO:0007669"/>
    <property type="project" value="InterPro"/>
</dbReference>
<evidence type="ECO:0000256" key="2">
    <source>
        <dbReference type="ARBA" id="ARBA00022801"/>
    </source>
</evidence>
<dbReference type="PRINTS" id="PR00111">
    <property type="entry name" value="ABHYDROLASE"/>
</dbReference>
<dbReference type="OrthoDB" id="9773293at2"/>
<dbReference type="GO" id="GO:0004177">
    <property type="term" value="F:aminopeptidase activity"/>
    <property type="evidence" value="ECO:0007669"/>
    <property type="project" value="UniProtKB-EC"/>
</dbReference>
<evidence type="ECO:0000313" key="4">
    <source>
        <dbReference type="EMBL" id="SDM68298.1"/>
    </source>
</evidence>
<accession>A0A1G9V7V7</accession>
<comment type="similarity">
    <text evidence="1">Belongs to the peptidase S33 family.</text>
</comment>
<dbReference type="RefSeq" id="WP_091649717.1">
    <property type="nucleotide sequence ID" value="NZ_FNHQ01000011.1"/>
</dbReference>
<proteinExistence type="inferred from homology"/>
<dbReference type="InterPro" id="IPR050266">
    <property type="entry name" value="AB_hydrolase_sf"/>
</dbReference>
<dbReference type="Gene3D" id="3.40.50.1820">
    <property type="entry name" value="alpha/beta hydrolase"/>
    <property type="match status" value="1"/>
</dbReference>
<dbReference type="SUPFAM" id="SSF53474">
    <property type="entry name" value="alpha/beta-Hydrolases"/>
    <property type="match status" value="1"/>
</dbReference>